<evidence type="ECO:0000256" key="4">
    <source>
        <dbReference type="ARBA" id="ARBA00023163"/>
    </source>
</evidence>
<keyword evidence="5" id="KW-0539">Nucleus</keyword>
<keyword evidence="2" id="KW-0805">Transcription regulation</keyword>
<dbReference type="GO" id="GO:0005634">
    <property type="term" value="C:nucleus"/>
    <property type="evidence" value="ECO:0007669"/>
    <property type="project" value="UniProtKB-SubCell"/>
</dbReference>
<accession>A0A8K0EBK8</accession>
<evidence type="ECO:0000259" key="7">
    <source>
        <dbReference type="PROSITE" id="PS51005"/>
    </source>
</evidence>
<dbReference type="Proteomes" id="UP000796880">
    <property type="component" value="Unassembled WGS sequence"/>
</dbReference>
<comment type="subcellular location">
    <subcellularLocation>
        <location evidence="1">Nucleus</location>
    </subcellularLocation>
</comment>
<reference evidence="8" key="1">
    <citation type="submission" date="2020-03" db="EMBL/GenBank/DDBJ databases">
        <title>A high-quality chromosome-level genome assembly of a woody plant with both climbing and erect habits, Rhamnella rubrinervis.</title>
        <authorList>
            <person name="Lu Z."/>
            <person name="Yang Y."/>
            <person name="Zhu X."/>
            <person name="Sun Y."/>
        </authorList>
    </citation>
    <scope>NUCLEOTIDE SEQUENCE</scope>
    <source>
        <strain evidence="8">BYM</strain>
        <tissue evidence="8">Leaf</tissue>
    </source>
</reference>
<comment type="caution">
    <text evidence="8">The sequence shown here is derived from an EMBL/GenBank/DDBJ whole genome shotgun (WGS) entry which is preliminary data.</text>
</comment>
<protein>
    <recommendedName>
        <fullName evidence="7">NAC domain-containing protein</fullName>
    </recommendedName>
</protein>
<keyword evidence="9" id="KW-1185">Reference proteome</keyword>
<dbReference type="EMBL" id="VOIH02000008">
    <property type="protein sequence ID" value="KAF3440587.1"/>
    <property type="molecule type" value="Genomic_DNA"/>
</dbReference>
<dbReference type="InterPro" id="IPR036093">
    <property type="entry name" value="NAC_dom_sf"/>
</dbReference>
<evidence type="ECO:0000313" key="8">
    <source>
        <dbReference type="EMBL" id="KAF3440587.1"/>
    </source>
</evidence>
<evidence type="ECO:0000256" key="3">
    <source>
        <dbReference type="ARBA" id="ARBA00023125"/>
    </source>
</evidence>
<sequence length="373" mass="42523">MGKTCLPPGFRFHPTDIELVKYYLKRKINRKKFHFEAIAEVDIYKYAPWDLPDKSCLRSGDLKWYFFCPREKKYASGTRMNRATEFGYWKTTGKDRPVNYRNEIVGMIKTLIFHRGKAPQGDRTDWVMHEYRLEEKNLGERDVVQDSYVLCMIYQKNGPGPKNGAQYGAPFREEDWSSEEEDNHNEVAGMSVLNLLLTTHKNDIASSSHASGSKCIGSLSESCISDIVPTTYELPQPVSANDVIMETYQVSKDDNLLEKHQVSNDDDFLSIGDLMMEEDTSLVNENGKNEGHPRNHNNDEDVDKAPSFDEIDIFKDLGVFENLADLPKDGYGFSGPYSQRQIYPGEPFLELKDLEVPLDFSTGAPGDFSDFGK</sequence>
<feature type="domain" description="NAC" evidence="7">
    <location>
        <begin position="6"/>
        <end position="156"/>
    </location>
</feature>
<dbReference type="AlphaFoldDB" id="A0A8K0EBK8"/>
<name>A0A8K0EBK8_9ROSA</name>
<proteinExistence type="predicted"/>
<dbReference type="PROSITE" id="PS51005">
    <property type="entry name" value="NAC"/>
    <property type="match status" value="1"/>
</dbReference>
<evidence type="ECO:0000313" key="9">
    <source>
        <dbReference type="Proteomes" id="UP000796880"/>
    </source>
</evidence>
<dbReference type="Pfam" id="PF02365">
    <property type="entry name" value="NAM"/>
    <property type="match status" value="1"/>
</dbReference>
<evidence type="ECO:0000256" key="6">
    <source>
        <dbReference type="SAM" id="MobiDB-lite"/>
    </source>
</evidence>
<evidence type="ECO:0000256" key="2">
    <source>
        <dbReference type="ARBA" id="ARBA00023015"/>
    </source>
</evidence>
<dbReference type="Gene3D" id="2.170.150.80">
    <property type="entry name" value="NAC domain"/>
    <property type="match status" value="1"/>
</dbReference>
<gene>
    <name evidence="8" type="ORF">FNV43_RR18871</name>
</gene>
<dbReference type="PANTHER" id="PTHR31744:SF210">
    <property type="entry name" value="NAC DOMAIN-CONTAINING PROTEIN 86-LIKE"/>
    <property type="match status" value="1"/>
</dbReference>
<dbReference type="InterPro" id="IPR003441">
    <property type="entry name" value="NAC-dom"/>
</dbReference>
<feature type="region of interest" description="Disordered" evidence="6">
    <location>
        <begin position="284"/>
        <end position="304"/>
    </location>
</feature>
<dbReference type="PANTHER" id="PTHR31744">
    <property type="entry name" value="PROTEIN CUP-SHAPED COTYLEDON 2-RELATED"/>
    <property type="match status" value="1"/>
</dbReference>
<evidence type="ECO:0000256" key="1">
    <source>
        <dbReference type="ARBA" id="ARBA00004123"/>
    </source>
</evidence>
<dbReference type="OrthoDB" id="1193708at2759"/>
<dbReference type="GO" id="GO:0003677">
    <property type="term" value="F:DNA binding"/>
    <property type="evidence" value="ECO:0007669"/>
    <property type="project" value="UniProtKB-KW"/>
</dbReference>
<dbReference type="GO" id="GO:0006355">
    <property type="term" value="P:regulation of DNA-templated transcription"/>
    <property type="evidence" value="ECO:0007669"/>
    <property type="project" value="InterPro"/>
</dbReference>
<organism evidence="8 9">
    <name type="scientific">Rhamnella rubrinervis</name>
    <dbReference type="NCBI Taxonomy" id="2594499"/>
    <lineage>
        <taxon>Eukaryota</taxon>
        <taxon>Viridiplantae</taxon>
        <taxon>Streptophyta</taxon>
        <taxon>Embryophyta</taxon>
        <taxon>Tracheophyta</taxon>
        <taxon>Spermatophyta</taxon>
        <taxon>Magnoliopsida</taxon>
        <taxon>eudicotyledons</taxon>
        <taxon>Gunneridae</taxon>
        <taxon>Pentapetalae</taxon>
        <taxon>rosids</taxon>
        <taxon>fabids</taxon>
        <taxon>Rosales</taxon>
        <taxon>Rhamnaceae</taxon>
        <taxon>rhamnoid group</taxon>
        <taxon>Rhamneae</taxon>
        <taxon>Rhamnella</taxon>
    </lineage>
</organism>
<keyword evidence="4" id="KW-0804">Transcription</keyword>
<dbReference type="SUPFAM" id="SSF101941">
    <property type="entry name" value="NAC domain"/>
    <property type="match status" value="1"/>
</dbReference>
<evidence type="ECO:0000256" key="5">
    <source>
        <dbReference type="ARBA" id="ARBA00023242"/>
    </source>
</evidence>
<feature type="compositionally biased region" description="Basic and acidic residues" evidence="6">
    <location>
        <begin position="287"/>
        <end position="304"/>
    </location>
</feature>
<keyword evidence="3" id="KW-0238">DNA-binding</keyword>
<dbReference type="FunFam" id="2.170.150.80:FF:000002">
    <property type="entry name" value="Nac domain-containing protein 86"/>
    <property type="match status" value="1"/>
</dbReference>